<comment type="caution">
    <text evidence="6">The sequence shown here is derived from an EMBL/GenBank/DDBJ whole genome shotgun (WGS) entry which is preliminary data.</text>
</comment>
<dbReference type="RefSeq" id="WP_046349609.1">
    <property type="nucleotide sequence ID" value="NZ_BBWU01000052.1"/>
</dbReference>
<dbReference type="InterPro" id="IPR003752">
    <property type="entry name" value="DiS_bond_form_DsbB/BdbC"/>
</dbReference>
<keyword evidence="2 5" id="KW-0812">Transmembrane</keyword>
<comment type="subcellular location">
    <subcellularLocation>
        <location evidence="1">Membrane</location>
        <topology evidence="1">Multi-pass membrane protein</topology>
    </subcellularLocation>
</comment>
<proteinExistence type="predicted"/>
<dbReference type="OrthoDB" id="9808637at2"/>
<evidence type="ECO:0000256" key="1">
    <source>
        <dbReference type="ARBA" id="ARBA00004141"/>
    </source>
</evidence>
<dbReference type="Proteomes" id="UP000033202">
    <property type="component" value="Unassembled WGS sequence"/>
</dbReference>
<protein>
    <submittedName>
        <fullName evidence="6">Putative oxidoreductase</fullName>
    </submittedName>
</protein>
<keyword evidence="3 5" id="KW-1133">Transmembrane helix</keyword>
<organism evidence="6 7">
    <name type="scientific">Sphingomonas changbaiensis NBRC 104936</name>
    <dbReference type="NCBI Taxonomy" id="1219043"/>
    <lineage>
        <taxon>Bacteria</taxon>
        <taxon>Pseudomonadati</taxon>
        <taxon>Pseudomonadota</taxon>
        <taxon>Alphaproteobacteria</taxon>
        <taxon>Sphingomonadales</taxon>
        <taxon>Sphingomonadaceae</taxon>
        <taxon>Sphingomonas</taxon>
    </lineage>
</organism>
<evidence type="ECO:0000313" key="6">
    <source>
        <dbReference type="EMBL" id="GAO40823.1"/>
    </source>
</evidence>
<gene>
    <name evidence="6" type="ORF">SCH01S_52_00040</name>
</gene>
<reference evidence="6 7" key="1">
    <citation type="submission" date="2015-04" db="EMBL/GenBank/DDBJ databases">
        <title>Whole genome shotgun sequence of Sphingomonas changbaiensis NBRC 104936.</title>
        <authorList>
            <person name="Katano-Makiyama Y."/>
            <person name="Hosoyama A."/>
            <person name="Hashimoto M."/>
            <person name="Noguchi M."/>
            <person name="Tsuchikane K."/>
            <person name="Ohji S."/>
            <person name="Yamazoe A."/>
            <person name="Ichikawa N."/>
            <person name="Kimura A."/>
            <person name="Fujita N."/>
        </authorList>
    </citation>
    <scope>NUCLEOTIDE SEQUENCE [LARGE SCALE GENOMIC DNA]</scope>
    <source>
        <strain evidence="6 7">NBRC 104936</strain>
    </source>
</reference>
<dbReference type="GO" id="GO:0015035">
    <property type="term" value="F:protein-disulfide reductase activity"/>
    <property type="evidence" value="ECO:0007669"/>
    <property type="project" value="InterPro"/>
</dbReference>
<dbReference type="Gene3D" id="1.20.1550.10">
    <property type="entry name" value="DsbB-like"/>
    <property type="match status" value="1"/>
</dbReference>
<dbReference type="InterPro" id="IPR023380">
    <property type="entry name" value="DsbB-like_sf"/>
</dbReference>
<evidence type="ECO:0000313" key="7">
    <source>
        <dbReference type="Proteomes" id="UP000033202"/>
    </source>
</evidence>
<dbReference type="EMBL" id="BBWU01000052">
    <property type="protein sequence ID" value="GAO40823.1"/>
    <property type="molecule type" value="Genomic_DNA"/>
</dbReference>
<evidence type="ECO:0000256" key="5">
    <source>
        <dbReference type="SAM" id="Phobius"/>
    </source>
</evidence>
<feature type="transmembrane region" description="Helical" evidence="5">
    <location>
        <begin position="40"/>
        <end position="57"/>
    </location>
</feature>
<dbReference type="SUPFAM" id="SSF158442">
    <property type="entry name" value="DsbB-like"/>
    <property type="match status" value="1"/>
</dbReference>
<feature type="transmembrane region" description="Helical" evidence="5">
    <location>
        <begin position="135"/>
        <end position="155"/>
    </location>
</feature>
<dbReference type="GO" id="GO:0006457">
    <property type="term" value="P:protein folding"/>
    <property type="evidence" value="ECO:0007669"/>
    <property type="project" value="InterPro"/>
</dbReference>
<evidence type="ECO:0000256" key="2">
    <source>
        <dbReference type="ARBA" id="ARBA00022692"/>
    </source>
</evidence>
<evidence type="ECO:0000256" key="4">
    <source>
        <dbReference type="ARBA" id="ARBA00023136"/>
    </source>
</evidence>
<accession>A0A0E9MTK4</accession>
<keyword evidence="7" id="KW-1185">Reference proteome</keyword>
<dbReference type="PIRSF" id="PIRSF033913">
    <property type="entry name" value="S-S_format_DsbB"/>
    <property type="match status" value="1"/>
</dbReference>
<dbReference type="Pfam" id="PF02600">
    <property type="entry name" value="DsbB"/>
    <property type="match status" value="1"/>
</dbReference>
<name>A0A0E9MTK4_9SPHN</name>
<dbReference type="GO" id="GO:0016020">
    <property type="term" value="C:membrane"/>
    <property type="evidence" value="ECO:0007669"/>
    <property type="project" value="UniProtKB-SubCell"/>
</dbReference>
<feature type="transmembrane region" description="Helical" evidence="5">
    <location>
        <begin position="66"/>
        <end position="88"/>
    </location>
</feature>
<evidence type="ECO:0000256" key="3">
    <source>
        <dbReference type="ARBA" id="ARBA00022989"/>
    </source>
</evidence>
<dbReference type="InterPro" id="IPR024199">
    <property type="entry name" value="Uncharacterised_DsbB"/>
</dbReference>
<dbReference type="AlphaFoldDB" id="A0A0E9MTK4"/>
<keyword evidence="4 5" id="KW-0472">Membrane</keyword>
<sequence>MTTLAKARLLALLAPAALLGGALASQHIGGLYPCEMCYWQRWPHEAAIVFALLAYGLSGQPRWSRALVFLAAVAIAISGAIGVFHAGVEYRWWEGVTKCSRGPSAANAQDLLKAIMNAPLIRCDQPQWTLGGVSLAGFNAIFSFAAAIAIWALLAGNRRRA</sequence>
<dbReference type="STRING" id="1219043.SCH01S_52_00040"/>